<feature type="region of interest" description="Disordered" evidence="1">
    <location>
        <begin position="51"/>
        <end position="87"/>
    </location>
</feature>
<comment type="caution">
    <text evidence="2">The sequence shown here is derived from an EMBL/GenBank/DDBJ whole genome shotgun (WGS) entry which is preliminary data.</text>
</comment>
<feature type="compositionally biased region" description="Acidic residues" evidence="1">
    <location>
        <begin position="59"/>
        <end position="75"/>
    </location>
</feature>
<evidence type="ECO:0000313" key="3">
    <source>
        <dbReference type="Proteomes" id="UP001303222"/>
    </source>
</evidence>
<protein>
    <submittedName>
        <fullName evidence="2">Uncharacterized protein</fullName>
    </submittedName>
</protein>
<feature type="non-terminal residue" evidence="2">
    <location>
        <position position="87"/>
    </location>
</feature>
<evidence type="ECO:0000256" key="1">
    <source>
        <dbReference type="SAM" id="MobiDB-lite"/>
    </source>
</evidence>
<dbReference type="AlphaFoldDB" id="A0AAN6NKM7"/>
<sequence>RATRQVLFNKDLRAPVYNGPEVEAGGSIPVVSDWKDEAVLCDLPNWGSAPPIAVSFAPTEEEGGSEEENSDEEYVEPPNSPHTPEPQ</sequence>
<keyword evidence="3" id="KW-1185">Reference proteome</keyword>
<accession>A0AAN6NKM7</accession>
<proteinExistence type="predicted"/>
<feature type="non-terminal residue" evidence="2">
    <location>
        <position position="1"/>
    </location>
</feature>
<dbReference type="EMBL" id="MU859487">
    <property type="protein sequence ID" value="KAK3946871.1"/>
    <property type="molecule type" value="Genomic_DNA"/>
</dbReference>
<feature type="compositionally biased region" description="Pro residues" evidence="1">
    <location>
        <begin position="78"/>
        <end position="87"/>
    </location>
</feature>
<gene>
    <name evidence="2" type="ORF">QBC32DRAFT_178374</name>
</gene>
<evidence type="ECO:0000313" key="2">
    <source>
        <dbReference type="EMBL" id="KAK3946871.1"/>
    </source>
</evidence>
<organism evidence="2 3">
    <name type="scientific">Pseudoneurospora amorphoporcata</name>
    <dbReference type="NCBI Taxonomy" id="241081"/>
    <lineage>
        <taxon>Eukaryota</taxon>
        <taxon>Fungi</taxon>
        <taxon>Dikarya</taxon>
        <taxon>Ascomycota</taxon>
        <taxon>Pezizomycotina</taxon>
        <taxon>Sordariomycetes</taxon>
        <taxon>Sordariomycetidae</taxon>
        <taxon>Sordariales</taxon>
        <taxon>Sordariaceae</taxon>
        <taxon>Pseudoneurospora</taxon>
    </lineage>
</organism>
<reference evidence="2" key="2">
    <citation type="submission" date="2023-06" db="EMBL/GenBank/DDBJ databases">
        <authorList>
            <consortium name="Lawrence Berkeley National Laboratory"/>
            <person name="Mondo S.J."/>
            <person name="Hensen N."/>
            <person name="Bonometti L."/>
            <person name="Westerberg I."/>
            <person name="Brannstrom I.O."/>
            <person name="Guillou S."/>
            <person name="Cros-Aarteil S."/>
            <person name="Calhoun S."/>
            <person name="Haridas S."/>
            <person name="Kuo A."/>
            <person name="Pangilinan J."/>
            <person name="Riley R."/>
            <person name="Labutti K."/>
            <person name="Andreopoulos B."/>
            <person name="Lipzen A."/>
            <person name="Chen C."/>
            <person name="Yanf M."/>
            <person name="Daum C."/>
            <person name="Ng V."/>
            <person name="Clum A."/>
            <person name="Steindorff A."/>
            <person name="Ohm R."/>
            <person name="Martin F."/>
            <person name="Silar P."/>
            <person name="Natvig D."/>
            <person name="Lalanne C."/>
            <person name="Gautier V."/>
            <person name="Ament-Velasquez S.L."/>
            <person name="Kruys A."/>
            <person name="Hutchinson M.I."/>
            <person name="Powell A.J."/>
            <person name="Barry K."/>
            <person name="Miller A.N."/>
            <person name="Grigoriev I.V."/>
            <person name="Debuchy R."/>
            <person name="Gladieux P."/>
            <person name="Thoren M.H."/>
            <person name="Johannesson H."/>
        </authorList>
    </citation>
    <scope>NUCLEOTIDE SEQUENCE</scope>
    <source>
        <strain evidence="2">CBS 626.80</strain>
    </source>
</reference>
<reference evidence="2" key="1">
    <citation type="journal article" date="2023" name="Mol. Phylogenet. Evol.">
        <title>Genome-scale phylogeny and comparative genomics of the fungal order Sordariales.</title>
        <authorList>
            <person name="Hensen N."/>
            <person name="Bonometti L."/>
            <person name="Westerberg I."/>
            <person name="Brannstrom I.O."/>
            <person name="Guillou S."/>
            <person name="Cros-Aarteil S."/>
            <person name="Calhoun S."/>
            <person name="Haridas S."/>
            <person name="Kuo A."/>
            <person name="Mondo S."/>
            <person name="Pangilinan J."/>
            <person name="Riley R."/>
            <person name="LaButti K."/>
            <person name="Andreopoulos B."/>
            <person name="Lipzen A."/>
            <person name="Chen C."/>
            <person name="Yan M."/>
            <person name="Daum C."/>
            <person name="Ng V."/>
            <person name="Clum A."/>
            <person name="Steindorff A."/>
            <person name="Ohm R.A."/>
            <person name="Martin F."/>
            <person name="Silar P."/>
            <person name="Natvig D.O."/>
            <person name="Lalanne C."/>
            <person name="Gautier V."/>
            <person name="Ament-Velasquez S.L."/>
            <person name="Kruys A."/>
            <person name="Hutchinson M.I."/>
            <person name="Powell A.J."/>
            <person name="Barry K."/>
            <person name="Miller A.N."/>
            <person name="Grigoriev I.V."/>
            <person name="Debuchy R."/>
            <person name="Gladieux P."/>
            <person name="Hiltunen Thoren M."/>
            <person name="Johannesson H."/>
        </authorList>
    </citation>
    <scope>NUCLEOTIDE SEQUENCE</scope>
    <source>
        <strain evidence="2">CBS 626.80</strain>
    </source>
</reference>
<name>A0AAN6NKM7_9PEZI</name>
<dbReference type="Proteomes" id="UP001303222">
    <property type="component" value="Unassembled WGS sequence"/>
</dbReference>